<sequence length="755" mass="85510">MDNLEEFSSAEIEKALSSEFKKKQPIASLALPFSVRSISIPRTAQNAAYTLSMTDTKDSDKTIIYKAMIAAYNYTFFDKSAALSAKNLFSSAAKPFISWLNAHKIENRYEILKLYETDRMDELENHGGDSPLNRLRPVLGYAIESESLGKELSSDEYAYLIELRETKPTPNLNKTQKSIASYFGAVDWLRRDDIGIGSELYSALASPKLAVNSLSLTAATIILELKTYKDELHTLIKSMEPQLSPWLVIESKGIRNEKCKAVGNLIYLMLSAYHKQDNPSNTLKAALEALILSNSRSLAAYSIISSALKSQDECDSLFLNKERDKTKVNVVFTHYHCTTLLNGTLFSIEWIKGVLKGDSSKALTDVEGLMFAWLMASLTVQPTDIPKLRHSDFRLMKIGGRVTNIECEYFKGRAKVFHTTRSLSARTPEGKALLILLEQQDEGLPFFTKQELVMSNQIRSFFGAFNALLQTSDLSEKIKVAHEKQQLPNLMPQAMCALISHGIHPENVVNKYPKRIATEERRKLVAQSPSPCQRYIFGLQAIKNSAVHAFSDPYTLHYLINRNSHSNQTEKVSYLTEENEEWMNSSGRITREVMLDLIQNVFNLNFDQDNEEQDNEEQVAAFNSEFMAVTDSIAYKHEEMNARLRVVTGQEKGRVNEVGVMALSNQKENEALSPIYVSDSPITVLKMHNYLHEFKKNYKKLLSHNPEHLFKTVIPTVEWLEDTLPKLSKASQRKGREQFDLMIKNGVVISVFHSM</sequence>
<evidence type="ECO:0000313" key="1">
    <source>
        <dbReference type="EMBL" id="KOY37074.1"/>
    </source>
</evidence>
<accession>A0AAW3IWZ5</accession>
<reference evidence="1 2" key="1">
    <citation type="submission" date="2015-07" db="EMBL/GenBank/DDBJ databases">
        <title>Foodborne Vibrio parahaemolyticus Isolates.</title>
        <authorList>
            <person name="Ronholm J."/>
            <person name="Petronella N."/>
            <person name="Kenwell R."/>
            <person name="Banerjee S."/>
        </authorList>
    </citation>
    <scope>NUCLEOTIDE SEQUENCE [LARGE SCALE GENOMIC DNA]</scope>
    <source>
        <strain evidence="1 2">HS-06-05</strain>
    </source>
</reference>
<dbReference type="RefSeq" id="WP_053811844.1">
    <property type="nucleotide sequence ID" value="NZ_LIRS01000052.1"/>
</dbReference>
<name>A0AAW3IWZ5_VIBPH</name>
<protein>
    <submittedName>
        <fullName evidence="1">Uncharacterized protein</fullName>
    </submittedName>
</protein>
<gene>
    <name evidence="1" type="ORF">ACX05_07075</name>
</gene>
<comment type="caution">
    <text evidence="1">The sequence shown here is derived from an EMBL/GenBank/DDBJ whole genome shotgun (WGS) entry which is preliminary data.</text>
</comment>
<organism evidence="1 2">
    <name type="scientific">Vibrio parahaemolyticus</name>
    <dbReference type="NCBI Taxonomy" id="670"/>
    <lineage>
        <taxon>Bacteria</taxon>
        <taxon>Pseudomonadati</taxon>
        <taxon>Pseudomonadota</taxon>
        <taxon>Gammaproteobacteria</taxon>
        <taxon>Vibrionales</taxon>
        <taxon>Vibrionaceae</taxon>
        <taxon>Vibrio</taxon>
    </lineage>
</organism>
<dbReference type="AlphaFoldDB" id="A0AAW3IWZ5"/>
<dbReference type="Proteomes" id="UP000037697">
    <property type="component" value="Unassembled WGS sequence"/>
</dbReference>
<proteinExistence type="predicted"/>
<evidence type="ECO:0000313" key="2">
    <source>
        <dbReference type="Proteomes" id="UP000037697"/>
    </source>
</evidence>
<dbReference type="EMBL" id="LIRS01000052">
    <property type="protein sequence ID" value="KOY37074.1"/>
    <property type="molecule type" value="Genomic_DNA"/>
</dbReference>